<proteinExistence type="predicted"/>
<protein>
    <submittedName>
        <fullName evidence="1">Uncharacterized protein</fullName>
    </submittedName>
</protein>
<evidence type="ECO:0000313" key="2">
    <source>
        <dbReference type="Proteomes" id="UP001295684"/>
    </source>
</evidence>
<dbReference type="EMBL" id="CAMPGE010018354">
    <property type="protein sequence ID" value="CAI2376779.1"/>
    <property type="molecule type" value="Genomic_DNA"/>
</dbReference>
<sequence length="40" mass="4813">MSMNLCKDFSVWHDQVIYNLLEPQIREIKNKAKKCYQLLA</sequence>
<dbReference type="Proteomes" id="UP001295684">
    <property type="component" value="Unassembled WGS sequence"/>
</dbReference>
<organism evidence="1 2">
    <name type="scientific">Euplotes crassus</name>
    <dbReference type="NCBI Taxonomy" id="5936"/>
    <lineage>
        <taxon>Eukaryota</taxon>
        <taxon>Sar</taxon>
        <taxon>Alveolata</taxon>
        <taxon>Ciliophora</taxon>
        <taxon>Intramacronucleata</taxon>
        <taxon>Spirotrichea</taxon>
        <taxon>Hypotrichia</taxon>
        <taxon>Euplotida</taxon>
        <taxon>Euplotidae</taxon>
        <taxon>Moneuplotes</taxon>
    </lineage>
</organism>
<gene>
    <name evidence="1" type="ORF">ECRASSUSDP1_LOCUS18154</name>
</gene>
<reference evidence="1" key="1">
    <citation type="submission" date="2023-07" db="EMBL/GenBank/DDBJ databases">
        <authorList>
            <consortium name="AG Swart"/>
            <person name="Singh M."/>
            <person name="Singh A."/>
            <person name="Seah K."/>
            <person name="Emmerich C."/>
        </authorList>
    </citation>
    <scope>NUCLEOTIDE SEQUENCE</scope>
    <source>
        <strain evidence="1">DP1</strain>
    </source>
</reference>
<evidence type="ECO:0000313" key="1">
    <source>
        <dbReference type="EMBL" id="CAI2376779.1"/>
    </source>
</evidence>
<name>A0AAD1XQ61_EUPCR</name>
<comment type="caution">
    <text evidence="1">The sequence shown here is derived from an EMBL/GenBank/DDBJ whole genome shotgun (WGS) entry which is preliminary data.</text>
</comment>
<keyword evidence="2" id="KW-1185">Reference proteome</keyword>
<accession>A0AAD1XQ61</accession>
<dbReference type="AlphaFoldDB" id="A0AAD1XQ61"/>